<sequence length="561" mass="61765">MCLAVLLAAASSPAQYPRIPEDVAAEARRRQAEEERLSDAAWEQARPTVEAWAAKGRPWRPDASQPGDLIRAPIPAFPGAWGGGMWTPGGRGGRVFVVTNLADRGPGTFREACEAGGPRIVVFNVAGIIRLESPIHIRAPYITIAGNTAPGDGVCIAGATVAIDTHDVIIRHMRFRRGQVWVGSRDDSLGGNPVGNIMIDHVSASWGLDENMSLYRHMYDHDNDPQTPALKLPTVNITIQYSIFSEALNTYNHAFGSTLGGLNSTFHHNLWACNSGRNPSVGMYGDFTFVNNVLFNWVHRTIDGGDHRSFFNIINNYFKPGPATPDHEPVRWRILKPESERSRTNLDNFGLAYVHGNVVEGNPQVTADNWDGGVQPGPARDPLPAVLARIRTRAPFPHAPLRIQSATEAYEEVLQHVGACLPKRDPVDERILRMVRTGQSHGAKPWPGLDALLRSVGYNDQVIQHIRSLVPLGIITHPDEVGGYPSYRGEPYKDTDHDGMPDDWELAHGLDPHNPDDASTDLDGDGYTNIEAFLYGLDPRGPARDWTDLRNNVDPLLSPRR</sequence>
<comment type="caution">
    <text evidence="4">The sequence shown here is derived from an EMBL/GenBank/DDBJ whole genome shotgun (WGS) entry which is preliminary data.</text>
</comment>
<evidence type="ECO:0000313" key="5">
    <source>
        <dbReference type="Proteomes" id="UP000477311"/>
    </source>
</evidence>
<dbReference type="InterPro" id="IPR052063">
    <property type="entry name" value="Polysaccharide_Lyase_1"/>
</dbReference>
<evidence type="ECO:0000256" key="3">
    <source>
        <dbReference type="SAM" id="MobiDB-lite"/>
    </source>
</evidence>
<dbReference type="Gene3D" id="2.160.20.10">
    <property type="entry name" value="Single-stranded right-handed beta-helix, Pectin lyase-like"/>
    <property type="match status" value="1"/>
</dbReference>
<name>A0A6M1RR62_9BACT</name>
<dbReference type="InterPro" id="IPR012334">
    <property type="entry name" value="Pectin_lyas_fold"/>
</dbReference>
<dbReference type="InterPro" id="IPR011050">
    <property type="entry name" value="Pectin_lyase_fold/virulence"/>
</dbReference>
<keyword evidence="4" id="KW-0456">Lyase</keyword>
<evidence type="ECO:0000313" key="4">
    <source>
        <dbReference type="EMBL" id="NGO37924.1"/>
    </source>
</evidence>
<dbReference type="PANTHER" id="PTHR42970:SF1">
    <property type="entry name" value="PECTATE LYASE C-RELATED"/>
    <property type="match status" value="1"/>
</dbReference>
<evidence type="ECO:0000256" key="1">
    <source>
        <dbReference type="ARBA" id="ARBA00022723"/>
    </source>
</evidence>
<organism evidence="4 5">
    <name type="scientific">Limisphaera ngatamarikiensis</name>
    <dbReference type="NCBI Taxonomy" id="1324935"/>
    <lineage>
        <taxon>Bacteria</taxon>
        <taxon>Pseudomonadati</taxon>
        <taxon>Verrucomicrobiota</taxon>
        <taxon>Verrucomicrobiia</taxon>
        <taxon>Limisphaerales</taxon>
        <taxon>Limisphaeraceae</taxon>
        <taxon>Limisphaera</taxon>
    </lineage>
</organism>
<dbReference type="Proteomes" id="UP000477311">
    <property type="component" value="Unassembled WGS sequence"/>
</dbReference>
<feature type="compositionally biased region" description="Basic and acidic residues" evidence="3">
    <location>
        <begin position="494"/>
        <end position="516"/>
    </location>
</feature>
<accession>A0A6M1RR62</accession>
<dbReference type="SUPFAM" id="SSF51126">
    <property type="entry name" value="Pectin lyase-like"/>
    <property type="match status" value="1"/>
</dbReference>
<dbReference type="PANTHER" id="PTHR42970">
    <property type="entry name" value="PECTATE LYASE C-RELATED"/>
    <property type="match status" value="1"/>
</dbReference>
<feature type="region of interest" description="Disordered" evidence="3">
    <location>
        <begin position="494"/>
        <end position="518"/>
    </location>
</feature>
<proteinExistence type="predicted"/>
<evidence type="ECO:0000256" key="2">
    <source>
        <dbReference type="ARBA" id="ARBA00023180"/>
    </source>
</evidence>
<dbReference type="GO" id="GO:0016829">
    <property type="term" value="F:lyase activity"/>
    <property type="evidence" value="ECO:0007669"/>
    <property type="project" value="UniProtKB-KW"/>
</dbReference>
<reference evidence="4 5" key="1">
    <citation type="submission" date="2020-02" db="EMBL/GenBank/DDBJ databases">
        <title>Draft genome sequence of Limisphaera ngatamarikiensis NGM72.4T, a thermophilic Verrucomicrobia grouped in subdivision 3.</title>
        <authorList>
            <person name="Carere C.R."/>
            <person name="Steen J."/>
            <person name="Hugenholtz P."/>
            <person name="Stott M.B."/>
        </authorList>
    </citation>
    <scope>NUCLEOTIDE SEQUENCE [LARGE SCALE GENOMIC DNA]</scope>
    <source>
        <strain evidence="4 5">NGM72.4</strain>
    </source>
</reference>
<dbReference type="GO" id="GO:0046872">
    <property type="term" value="F:metal ion binding"/>
    <property type="evidence" value="ECO:0007669"/>
    <property type="project" value="UniProtKB-KW"/>
</dbReference>
<gene>
    <name evidence="4" type="ORF">G4L39_00695</name>
</gene>
<keyword evidence="2" id="KW-0325">Glycoprotein</keyword>
<protein>
    <submittedName>
        <fullName evidence="4">Polysaccharide lyase</fullName>
    </submittedName>
</protein>
<dbReference type="AlphaFoldDB" id="A0A6M1RR62"/>
<keyword evidence="5" id="KW-1185">Reference proteome</keyword>
<dbReference type="EMBL" id="JAAKYA010000004">
    <property type="protein sequence ID" value="NGO37924.1"/>
    <property type="molecule type" value="Genomic_DNA"/>
</dbReference>
<keyword evidence="1" id="KW-0479">Metal-binding</keyword>